<name>A0A914YF24_9BILA</name>
<proteinExistence type="predicted"/>
<dbReference type="Proteomes" id="UP000887577">
    <property type="component" value="Unplaced"/>
</dbReference>
<evidence type="ECO:0000313" key="1">
    <source>
        <dbReference type="Proteomes" id="UP000887577"/>
    </source>
</evidence>
<evidence type="ECO:0000313" key="2">
    <source>
        <dbReference type="WBParaSite" id="PSU_v2.g17358.t1"/>
    </source>
</evidence>
<keyword evidence="1" id="KW-1185">Reference proteome</keyword>
<sequence>MRTPALPDEPVAIDPCPIPPGTAMLFISNEVTLFDSTFGKVDPIQSCATQTGKNNWYNGNTPASTTGSTASAGSWAREMCAAPCICDAAGACYIPMPPNPDSPNDPAITFYPHCPNPTTCFIAVILSSGGQLTPVAGGTPFTSDDQFDENFDPRPVTDPQYLRAKSVGCAGCPVVTL</sequence>
<dbReference type="WBParaSite" id="PSU_v2.g17358.t1">
    <property type="protein sequence ID" value="PSU_v2.g17358.t1"/>
    <property type="gene ID" value="PSU_v2.g17358"/>
</dbReference>
<reference evidence="2" key="1">
    <citation type="submission" date="2022-11" db="UniProtKB">
        <authorList>
            <consortium name="WormBaseParasite"/>
        </authorList>
    </citation>
    <scope>IDENTIFICATION</scope>
</reference>
<organism evidence="1 2">
    <name type="scientific">Panagrolaimus superbus</name>
    <dbReference type="NCBI Taxonomy" id="310955"/>
    <lineage>
        <taxon>Eukaryota</taxon>
        <taxon>Metazoa</taxon>
        <taxon>Ecdysozoa</taxon>
        <taxon>Nematoda</taxon>
        <taxon>Chromadorea</taxon>
        <taxon>Rhabditida</taxon>
        <taxon>Tylenchina</taxon>
        <taxon>Panagrolaimomorpha</taxon>
        <taxon>Panagrolaimoidea</taxon>
        <taxon>Panagrolaimidae</taxon>
        <taxon>Panagrolaimus</taxon>
    </lineage>
</organism>
<protein>
    <submittedName>
        <fullName evidence="2">Uncharacterized protein</fullName>
    </submittedName>
</protein>
<dbReference type="AlphaFoldDB" id="A0A914YF24"/>
<accession>A0A914YF24</accession>